<proteinExistence type="predicted"/>
<dbReference type="SMART" id="SM00164">
    <property type="entry name" value="TBC"/>
    <property type="match status" value="1"/>
</dbReference>
<feature type="compositionally biased region" description="Low complexity" evidence="2">
    <location>
        <begin position="644"/>
        <end position="653"/>
    </location>
</feature>
<accession>A0AB34KMV4</accession>
<dbReference type="PANTHER" id="PTHR22957:SF337">
    <property type="entry name" value="TBC1 DOMAIN FAMILY MEMBER 5"/>
    <property type="match status" value="1"/>
</dbReference>
<feature type="compositionally biased region" description="Low complexity" evidence="2">
    <location>
        <begin position="677"/>
        <end position="704"/>
    </location>
</feature>
<dbReference type="RefSeq" id="XP_069228128.1">
    <property type="nucleotide sequence ID" value="XM_069374772.1"/>
</dbReference>
<dbReference type="InterPro" id="IPR035969">
    <property type="entry name" value="Rab-GAP_TBC_sf"/>
</dbReference>
<dbReference type="FunFam" id="1.10.472.80:FF:000038">
    <property type="entry name" value="TBC1 domain family member 5"/>
    <property type="match status" value="1"/>
</dbReference>
<dbReference type="SUPFAM" id="SSF47923">
    <property type="entry name" value="Ypt/Rab-GAP domain of gyp1p"/>
    <property type="match status" value="2"/>
</dbReference>
<organism evidence="4 5">
    <name type="scientific">Cladosporium halotolerans</name>
    <dbReference type="NCBI Taxonomy" id="1052096"/>
    <lineage>
        <taxon>Eukaryota</taxon>
        <taxon>Fungi</taxon>
        <taxon>Dikarya</taxon>
        <taxon>Ascomycota</taxon>
        <taxon>Pezizomycotina</taxon>
        <taxon>Dothideomycetes</taxon>
        <taxon>Dothideomycetidae</taxon>
        <taxon>Cladosporiales</taxon>
        <taxon>Cladosporiaceae</taxon>
        <taxon>Cladosporium</taxon>
    </lineage>
</organism>
<evidence type="ECO:0000259" key="3">
    <source>
        <dbReference type="PROSITE" id="PS50086"/>
    </source>
</evidence>
<dbReference type="PROSITE" id="PS50086">
    <property type="entry name" value="TBC_RABGAP"/>
    <property type="match status" value="1"/>
</dbReference>
<dbReference type="GO" id="GO:0005096">
    <property type="term" value="F:GTPase activator activity"/>
    <property type="evidence" value="ECO:0007669"/>
    <property type="project" value="UniProtKB-KW"/>
</dbReference>
<feature type="compositionally biased region" description="Gly residues" evidence="2">
    <location>
        <begin position="766"/>
        <end position="775"/>
    </location>
</feature>
<reference evidence="4 5" key="1">
    <citation type="journal article" date="2020" name="Microbiol. Resour. Announc.">
        <title>Draft Genome Sequence of a Cladosporium Species Isolated from the Mesophotic Ascidian Didemnum maculosum.</title>
        <authorList>
            <person name="Gioti A."/>
            <person name="Siaperas R."/>
            <person name="Nikolaivits E."/>
            <person name="Le Goff G."/>
            <person name="Ouazzani J."/>
            <person name="Kotoulas G."/>
            <person name="Topakas E."/>
        </authorList>
    </citation>
    <scope>NUCLEOTIDE SEQUENCE [LARGE SCALE GENOMIC DNA]</scope>
    <source>
        <strain evidence="4 5">TM138-S3</strain>
    </source>
</reference>
<feature type="compositionally biased region" description="Polar residues" evidence="2">
    <location>
        <begin position="549"/>
        <end position="561"/>
    </location>
</feature>
<name>A0AB34KMV4_9PEZI</name>
<evidence type="ECO:0000313" key="5">
    <source>
        <dbReference type="Proteomes" id="UP000803884"/>
    </source>
</evidence>
<feature type="domain" description="Rab-GAP TBC" evidence="3">
    <location>
        <begin position="35"/>
        <end position="288"/>
    </location>
</feature>
<keyword evidence="5" id="KW-1185">Reference proteome</keyword>
<evidence type="ECO:0000256" key="2">
    <source>
        <dbReference type="SAM" id="MobiDB-lite"/>
    </source>
</evidence>
<gene>
    <name evidence="4" type="ORF">WHR41_06167</name>
</gene>
<dbReference type="GeneID" id="96007610"/>
<comment type="caution">
    <text evidence="4">The sequence shown here is derived from an EMBL/GenBank/DDBJ whole genome shotgun (WGS) entry which is preliminary data.</text>
</comment>
<feature type="compositionally biased region" description="Acidic residues" evidence="2">
    <location>
        <begin position="611"/>
        <end position="622"/>
    </location>
</feature>
<protein>
    <recommendedName>
        <fullName evidence="3">Rab-GAP TBC domain-containing protein</fullName>
    </recommendedName>
</protein>
<dbReference type="PANTHER" id="PTHR22957">
    <property type="entry name" value="TBC1 DOMAIN FAMILY MEMBER GTPASE-ACTIVATING PROTEIN"/>
    <property type="match status" value="1"/>
</dbReference>
<feature type="compositionally biased region" description="Pro residues" evidence="2">
    <location>
        <begin position="654"/>
        <end position="663"/>
    </location>
</feature>
<sequence length="775" mass="85553">MRSLADAKQSWEELKQYPSLAELKEAVRLDGHLSAPNNGLRSACWKAFLLFDNVDIASWPRTLQSSRSAYNSLRLHFLQHLENPDEHADPLSEETDSSWPSLRQDEELRAEIQQDVDRCIPENLYFRQPDTQRMLLDILFVFCKLNPDLGYRQGMHELLAPMLWVVERDALDLGQSSKAMGEDAVIRTVYDADHIEHDAFALFGQVMQNAKNFYEQTTHAAAENPMVSRSKRIVFELLPKVDPDLANHMERLDIMPQVFLMRWIRLLFGREFPFDDILTMWDVIFANDSSLEVVDHICLAMLLRIRWELMESDYNGALTLLLRYPPLPKDFAPQTLALDALYLREHMHTEGGGYLVLKYTDRPLQPGDRPATPPALQRNITAFSGVSAAKAALGRAGLSPESRPKQARNIESIFQSAAKNIQTRSEQFNIGKAVRNAVDEVHRKAQEISNAPTPSSRNRGPRTAYGSVLHKVKELEARNAQLGKLLDAAVADLWDYQKVAAEDDPQNSKASQEPSSSLEKLSVAIAKVQFVQVYLGDSSLPLPAEETDNSASLESSQSEAPRSSAPEKAATDDKQAVASASQSPNIPAPDDNPHPSSQPQANHEKLADPSTFDDDDDDDDPFALESTPSAQPSNPPNITVNQAPSSPSPEHQTQPPPSPPTPRPSLSESSYSWMLGSSDSTTNDTSAPSTATSTRKASPSPSSSFFDDQRRNRGFLFGDDEAGDGNGGAEEATAQPPTLKVVSRRGRAHKKNFLGAGRDSVKEGEGGGMEGEAAL</sequence>
<dbReference type="Gene3D" id="1.10.472.80">
    <property type="entry name" value="Ypt/Rab-GAP domain of gyp1p, domain 3"/>
    <property type="match status" value="1"/>
</dbReference>
<evidence type="ECO:0000313" key="4">
    <source>
        <dbReference type="EMBL" id="KAL1585022.1"/>
    </source>
</evidence>
<feature type="region of interest" description="Disordered" evidence="2">
    <location>
        <begin position="542"/>
        <end position="775"/>
    </location>
</feature>
<dbReference type="FunFam" id="1.10.8.270:FF:000031">
    <property type="entry name" value="TBC1 domain family member 5"/>
    <property type="match status" value="1"/>
</dbReference>
<feature type="compositionally biased region" description="Basic residues" evidence="2">
    <location>
        <begin position="742"/>
        <end position="752"/>
    </location>
</feature>
<dbReference type="Proteomes" id="UP000803884">
    <property type="component" value="Unassembled WGS sequence"/>
</dbReference>
<dbReference type="InterPro" id="IPR000195">
    <property type="entry name" value="Rab-GAP-TBC_dom"/>
</dbReference>
<dbReference type="Pfam" id="PF00566">
    <property type="entry name" value="RabGAP-TBC"/>
    <property type="match status" value="1"/>
</dbReference>
<dbReference type="EMBL" id="JAAQHG020000022">
    <property type="protein sequence ID" value="KAL1585022.1"/>
    <property type="molecule type" value="Genomic_DNA"/>
</dbReference>
<dbReference type="AlphaFoldDB" id="A0AB34KMV4"/>
<feature type="compositionally biased region" description="Polar residues" evidence="2">
    <location>
        <begin position="626"/>
        <end position="643"/>
    </location>
</feature>
<keyword evidence="1" id="KW-0343">GTPase activation</keyword>
<evidence type="ECO:0000256" key="1">
    <source>
        <dbReference type="ARBA" id="ARBA00022468"/>
    </source>
</evidence>
<dbReference type="Gene3D" id="1.10.8.270">
    <property type="entry name" value="putative rabgap domain of human tbc1 domain family member 14 like domains"/>
    <property type="match status" value="1"/>
</dbReference>